<proteinExistence type="inferred from homology"/>
<feature type="domain" description="CENP-V/GFA" evidence="6">
    <location>
        <begin position="28"/>
        <end position="139"/>
    </location>
</feature>
<evidence type="ECO:0000313" key="8">
    <source>
        <dbReference type="Proteomes" id="UP000003250"/>
    </source>
</evidence>
<accession>H0HQM4</accession>
<dbReference type="PROSITE" id="PS51891">
    <property type="entry name" value="CENP_V_GFA"/>
    <property type="match status" value="1"/>
</dbReference>
<evidence type="ECO:0000256" key="2">
    <source>
        <dbReference type="ARBA" id="ARBA00022723"/>
    </source>
</evidence>
<comment type="similarity">
    <text evidence="1">Belongs to the Gfa family.</text>
</comment>
<feature type="region of interest" description="Disordered" evidence="5">
    <location>
        <begin position="1"/>
        <end position="20"/>
    </location>
</feature>
<protein>
    <submittedName>
        <fullName evidence="7">Glutathione-dependent formaldehyde-activating protein</fullName>
    </submittedName>
</protein>
<reference evidence="7 8" key="1">
    <citation type="journal article" date="2012" name="J. Bacteriol.">
        <title>Draft Genome Sequence of Mesorhizobium alhagi CCNWXJ12-2T, a Novel Salt-Resistant Species Isolated from the Desert of Northwestern China.</title>
        <authorList>
            <person name="Zhou M."/>
            <person name="Chen W."/>
            <person name="Chen H."/>
            <person name="Wei G."/>
        </authorList>
    </citation>
    <scope>NUCLEOTIDE SEQUENCE [LARGE SCALE GENOMIC DNA]</scope>
    <source>
        <strain evidence="7 8">CCNWXJ12-2</strain>
    </source>
</reference>
<evidence type="ECO:0000313" key="7">
    <source>
        <dbReference type="EMBL" id="EHK56939.1"/>
    </source>
</evidence>
<dbReference type="AlphaFoldDB" id="H0HQM4"/>
<dbReference type="Gene3D" id="3.90.1590.10">
    <property type="entry name" value="glutathione-dependent formaldehyde- activating enzyme (gfa)"/>
    <property type="match status" value="1"/>
</dbReference>
<gene>
    <name evidence="7" type="ORF">MAXJ12_12272</name>
</gene>
<dbReference type="EMBL" id="AHAM01000095">
    <property type="protein sequence ID" value="EHK56939.1"/>
    <property type="molecule type" value="Genomic_DNA"/>
</dbReference>
<dbReference type="Pfam" id="PF04828">
    <property type="entry name" value="GFA"/>
    <property type="match status" value="1"/>
</dbReference>
<organism evidence="7 8">
    <name type="scientific">Mesorhizobium alhagi CCNWXJ12-2</name>
    <dbReference type="NCBI Taxonomy" id="1107882"/>
    <lineage>
        <taxon>Bacteria</taxon>
        <taxon>Pseudomonadati</taxon>
        <taxon>Pseudomonadota</taxon>
        <taxon>Alphaproteobacteria</taxon>
        <taxon>Hyphomicrobiales</taxon>
        <taxon>Phyllobacteriaceae</taxon>
        <taxon>Allomesorhizobium</taxon>
    </lineage>
</organism>
<keyword evidence="2" id="KW-0479">Metal-binding</keyword>
<dbReference type="PANTHER" id="PTHR33337">
    <property type="entry name" value="GFA DOMAIN-CONTAINING PROTEIN"/>
    <property type="match status" value="1"/>
</dbReference>
<dbReference type="InterPro" id="IPR011057">
    <property type="entry name" value="Mss4-like_sf"/>
</dbReference>
<keyword evidence="3" id="KW-0862">Zinc</keyword>
<dbReference type="PANTHER" id="PTHR33337:SF40">
    <property type="entry name" value="CENP-V_GFA DOMAIN-CONTAINING PROTEIN-RELATED"/>
    <property type="match status" value="1"/>
</dbReference>
<dbReference type="GO" id="GO:0016846">
    <property type="term" value="F:carbon-sulfur lyase activity"/>
    <property type="evidence" value="ECO:0007669"/>
    <property type="project" value="InterPro"/>
</dbReference>
<dbReference type="SUPFAM" id="SSF51316">
    <property type="entry name" value="Mss4-like"/>
    <property type="match status" value="1"/>
</dbReference>
<keyword evidence="8" id="KW-1185">Reference proteome</keyword>
<dbReference type="Proteomes" id="UP000003250">
    <property type="component" value="Unassembled WGS sequence"/>
</dbReference>
<dbReference type="PATRIC" id="fig|1107882.3.peg.2404"/>
<evidence type="ECO:0000256" key="4">
    <source>
        <dbReference type="ARBA" id="ARBA00023239"/>
    </source>
</evidence>
<evidence type="ECO:0000256" key="3">
    <source>
        <dbReference type="ARBA" id="ARBA00022833"/>
    </source>
</evidence>
<evidence type="ECO:0000256" key="5">
    <source>
        <dbReference type="SAM" id="MobiDB-lite"/>
    </source>
</evidence>
<dbReference type="InterPro" id="IPR006913">
    <property type="entry name" value="CENP-V/GFA"/>
</dbReference>
<evidence type="ECO:0000256" key="1">
    <source>
        <dbReference type="ARBA" id="ARBA00005495"/>
    </source>
</evidence>
<keyword evidence="4" id="KW-0456">Lyase</keyword>
<sequence length="182" mass="19761">MRAPAESLSQPAEGRSGDMMSLDNKPLYTGGCQCGAVRFRIEGALGDASVCHCRMCQKASGNFYAALVSVRDAKLEWTRGEPKRFQSSNYAFRGFCPDCGTPLTFEAPDGMALAIGAFDEPAEIAPRIQWGIEAKLPYVDGIPALPGAETITDEEASSYLAHLVSYQHPDHDTETWPLKGRT</sequence>
<name>H0HQM4_9HYPH</name>
<evidence type="ECO:0000259" key="6">
    <source>
        <dbReference type="PROSITE" id="PS51891"/>
    </source>
</evidence>
<dbReference type="GO" id="GO:0046872">
    <property type="term" value="F:metal ion binding"/>
    <property type="evidence" value="ECO:0007669"/>
    <property type="project" value="UniProtKB-KW"/>
</dbReference>